<name>A0ABQ5K9E4_9EUKA</name>
<sequence length="556" mass="60642">MISIASIRSTISGSFDISTVIANFGSVTSLRGLEYATGLVELNLNQYSLDGTIQEQSYMSEDARYDRLVVKILTHSASNNSHSHSGVSILSLSGTGILSIEDVLDVDDIDADDYATSPFNLTYLDLSDNAISDVSILLTSPLFLHDSSAILSTLVLDNNLICDPDGVSSVLKDSSFFGSSLNLSIEDQTCMCSMPVSFSNHQVCRQVSSGRWNVECWKGYYYDETTKSCIEASSSTNLSYCESNYRLQAVNDSGTCECRSSWYGTECNDMYSVNIPDKALRNSLCTQIGSSSGCDIPMSLLANISGSFSIPSSTIDLTGVEYLIGISEIVLNSPNLTNTTPLSKLSQLVNIVGYATDNFVYALDHLDLFSVGRLTGSTIFGGYLNDITPFYRSISMHHFETSWVDGSHNYRSPICRSEQDNVFWDFLSDVFPLLGNVTSGYSLSWDIMPNNCPFSLSLTPYVCAGAYCPSLILNQIYNISTESIECAAIAYQDGSICHTIHDPYLRTILVNSSSDITLNSSIVTVDTLRQSSLATLSIGTSDWSNVTKLQGLEYLG</sequence>
<reference evidence="1" key="1">
    <citation type="submission" date="2022-03" db="EMBL/GenBank/DDBJ databases">
        <title>Draft genome sequence of Aduncisulcus paluster, a free-living microaerophilic Fornicata.</title>
        <authorList>
            <person name="Yuyama I."/>
            <person name="Kume K."/>
            <person name="Tamura T."/>
            <person name="Inagaki Y."/>
            <person name="Hashimoto T."/>
        </authorList>
    </citation>
    <scope>NUCLEOTIDE SEQUENCE</scope>
    <source>
        <strain evidence="1">NY0171</strain>
    </source>
</reference>
<evidence type="ECO:0000313" key="1">
    <source>
        <dbReference type="EMBL" id="GKT27800.1"/>
    </source>
</evidence>
<dbReference type="Proteomes" id="UP001057375">
    <property type="component" value="Unassembled WGS sequence"/>
</dbReference>
<dbReference type="InterPro" id="IPR032675">
    <property type="entry name" value="LRR_dom_sf"/>
</dbReference>
<proteinExistence type="predicted"/>
<accession>A0ABQ5K9E4</accession>
<dbReference type="Gene3D" id="3.80.10.10">
    <property type="entry name" value="Ribonuclease Inhibitor"/>
    <property type="match status" value="1"/>
</dbReference>
<organism evidence="1 2">
    <name type="scientific">Aduncisulcus paluster</name>
    <dbReference type="NCBI Taxonomy" id="2918883"/>
    <lineage>
        <taxon>Eukaryota</taxon>
        <taxon>Metamonada</taxon>
        <taxon>Carpediemonas-like organisms</taxon>
        <taxon>Aduncisulcus</taxon>
    </lineage>
</organism>
<keyword evidence="2" id="KW-1185">Reference proteome</keyword>
<dbReference type="InterPro" id="IPR001611">
    <property type="entry name" value="Leu-rich_rpt"/>
</dbReference>
<comment type="caution">
    <text evidence="1">The sequence shown here is derived from an EMBL/GenBank/DDBJ whole genome shotgun (WGS) entry which is preliminary data.</text>
</comment>
<protein>
    <recommendedName>
        <fullName evidence="3">EGF-like domain-containing protein</fullName>
    </recommendedName>
</protein>
<evidence type="ECO:0008006" key="3">
    <source>
        <dbReference type="Google" id="ProtNLM"/>
    </source>
</evidence>
<feature type="non-terminal residue" evidence="1">
    <location>
        <position position="556"/>
    </location>
</feature>
<dbReference type="EMBL" id="BQXS01000057">
    <property type="protein sequence ID" value="GKT27800.1"/>
    <property type="molecule type" value="Genomic_DNA"/>
</dbReference>
<dbReference type="PROSITE" id="PS51450">
    <property type="entry name" value="LRR"/>
    <property type="match status" value="1"/>
</dbReference>
<evidence type="ECO:0000313" key="2">
    <source>
        <dbReference type="Proteomes" id="UP001057375"/>
    </source>
</evidence>
<gene>
    <name evidence="1" type="ORF">ADUPG1_000191</name>
</gene>